<dbReference type="PANTHER" id="PTHR18460:SF3">
    <property type="entry name" value="TELO2-INTERACTING PROTEIN 1 HOMOLOG"/>
    <property type="match status" value="1"/>
</dbReference>
<dbReference type="Pfam" id="PF24176">
    <property type="entry name" value="TPR_TTI1_2nd"/>
    <property type="match status" value="1"/>
</dbReference>
<dbReference type="InterPro" id="IPR052587">
    <property type="entry name" value="TELO2-interacting_protein_1"/>
</dbReference>
<dbReference type="InterPro" id="IPR049362">
    <property type="entry name" value="TTI1_rpt"/>
</dbReference>
<dbReference type="Pfam" id="PF21547">
    <property type="entry name" value="TTI1"/>
    <property type="match status" value="1"/>
</dbReference>
<accession>A0A921YT32</accession>
<dbReference type="InterPro" id="IPR057567">
    <property type="entry name" value="TPR_TTI1_C"/>
</dbReference>
<feature type="region of interest" description="Disordered" evidence="1">
    <location>
        <begin position="821"/>
        <end position="841"/>
    </location>
</feature>
<feature type="domain" description="TTI1 C-terminal TPR" evidence="3">
    <location>
        <begin position="771"/>
        <end position="1049"/>
    </location>
</feature>
<dbReference type="PANTHER" id="PTHR18460">
    <property type="entry name" value="TEL2 INTERACTING PROTEIN 1 TTI1 FAMILY MEMBER"/>
    <property type="match status" value="1"/>
</dbReference>
<proteinExistence type="predicted"/>
<feature type="domain" description="TTI1 N-terminal TPR" evidence="2">
    <location>
        <begin position="9"/>
        <end position="357"/>
    </location>
</feature>
<evidence type="ECO:0000313" key="4">
    <source>
        <dbReference type="EMBL" id="KAG6445046.1"/>
    </source>
</evidence>
<keyword evidence="5" id="KW-1185">Reference proteome</keyword>
<name>A0A921YT32_MANSE</name>
<evidence type="ECO:0000259" key="2">
    <source>
        <dbReference type="Pfam" id="PF24173"/>
    </source>
</evidence>
<dbReference type="Pfam" id="PF24181">
    <property type="entry name" value="TPR_TTI1_C"/>
    <property type="match status" value="1"/>
</dbReference>
<reference evidence="4" key="2">
    <citation type="submission" date="2020-12" db="EMBL/GenBank/DDBJ databases">
        <authorList>
            <person name="Kanost M."/>
        </authorList>
    </citation>
    <scope>NUCLEOTIDE SEQUENCE</scope>
</reference>
<dbReference type="InterPro" id="IPR057566">
    <property type="entry name" value="TPR_TTI1_N"/>
</dbReference>
<dbReference type="SUPFAM" id="SSF48371">
    <property type="entry name" value="ARM repeat"/>
    <property type="match status" value="2"/>
</dbReference>
<gene>
    <name evidence="4" type="ORF">O3G_MSEX003662</name>
</gene>
<dbReference type="GO" id="GO:0005737">
    <property type="term" value="C:cytoplasm"/>
    <property type="evidence" value="ECO:0007669"/>
    <property type="project" value="TreeGrafter"/>
</dbReference>
<dbReference type="EMBL" id="JH668315">
    <property type="protein sequence ID" value="KAG6445046.1"/>
    <property type="molecule type" value="Genomic_DNA"/>
</dbReference>
<organism evidence="4 5">
    <name type="scientific">Manduca sexta</name>
    <name type="common">Tobacco hawkmoth</name>
    <name type="synonym">Tobacco hornworm</name>
    <dbReference type="NCBI Taxonomy" id="7130"/>
    <lineage>
        <taxon>Eukaryota</taxon>
        <taxon>Metazoa</taxon>
        <taxon>Ecdysozoa</taxon>
        <taxon>Arthropoda</taxon>
        <taxon>Hexapoda</taxon>
        <taxon>Insecta</taxon>
        <taxon>Pterygota</taxon>
        <taxon>Neoptera</taxon>
        <taxon>Endopterygota</taxon>
        <taxon>Lepidoptera</taxon>
        <taxon>Glossata</taxon>
        <taxon>Ditrysia</taxon>
        <taxon>Bombycoidea</taxon>
        <taxon>Sphingidae</taxon>
        <taxon>Sphinginae</taxon>
        <taxon>Sphingini</taxon>
        <taxon>Manduca</taxon>
    </lineage>
</organism>
<dbReference type="InterPro" id="IPR016024">
    <property type="entry name" value="ARM-type_fold"/>
</dbReference>
<evidence type="ECO:0000313" key="5">
    <source>
        <dbReference type="Proteomes" id="UP000791440"/>
    </source>
</evidence>
<dbReference type="Proteomes" id="UP000791440">
    <property type="component" value="Unassembled WGS sequence"/>
</dbReference>
<evidence type="ECO:0000256" key="1">
    <source>
        <dbReference type="SAM" id="MobiDB-lite"/>
    </source>
</evidence>
<comment type="caution">
    <text evidence="4">The sequence shown here is derived from an EMBL/GenBank/DDBJ whole genome shotgun (WGS) entry which is preliminary data.</text>
</comment>
<evidence type="ECO:0000259" key="3">
    <source>
        <dbReference type="Pfam" id="PF24181"/>
    </source>
</evidence>
<dbReference type="Pfam" id="PF24173">
    <property type="entry name" value="TPR_TTI1_N"/>
    <property type="match status" value="1"/>
</dbReference>
<sequence>MENDMKEGFARIKPVCDSLMVCPTPDNINCFLVEVMDLKKEVVQELQQYLLFPFLTHITASLTSANVNKSEMQRILVDGMKSVVGMVRINSFELCMKIEFALLQIVFDKTKPGMLADGSEELKLSIMECLTVTLLNTEVKHREMLVRTQVPLLAQAVFISVHIAKLYKSRALRLAAINCLLAHTGMHPLMTYNYRITNPSLEKVMVDMLASILPGVLSSLQDIAVSHDNPGHGIVVAALDATHRILCATMADRLAAAPATPTARDFAALVLSPKSNTEVSNQKLRDIMKRSPEWYTMAAEKLSLVTKSLGTLRTHEHFKVRRELAIMCSRILNECNLSMQPSMTVVLEVLIALSKDEYPEVSKYCKNAVDKYFDNPDLDDSKKNKMMDNLCDNFFTTLEYLPSVLNNINASRKLSALSLVHGYVSLLKGSAHGKRAWETLGDGAALQLCAALLEAARLDRSLTLLTTRPAGVTSAPPTSSPWCKFRHVEEPRCAGVVRATCSLLGGAPCAALLLDRLLHELQHQREPEAAFVINLMASAPDSSPDLIKRVLDAYLEEDMWYLPLEVNTSDPPLTEEDTLDVNVYNPRSWIKDSVPGLFEGATEVRYTDIGYQKPRPAPTRQPGACATLAEAQRNMTLACILTEGVGMLARRLGHDFHPYMMRTICLMLERVGSPYEMLHLAGLKAVNDYAIGCGHADVKQLIGENADYCTHQVTVKLKKAWNCESALQILSVVMEYSDPSIQDYLYGIVQDVLVQSCDKYYEKNLNSYLQVFLTFIECIRKWYHIETPREDKPSPEERIDLLRDVVEYEKAAEEEKRLLNEIAEESSSKSPEEMYKEDLSSREENALDYDDTVTKEKPPLPQHVAVTIAILRRCLHFVSSSSRDNTLLSLQVLERALAVLAPHEDHLLPLVHEAWAPLVTRFELSEPPVLKKALQLLVTMAELSKDFIHARTVKEVLPHMYKYLNKSSKDSRLKDAGSWYRTTAAYSLQVAALETLPRLAVDLALQDDTLEDAMLCVDVYLSDKQPKPLQALAVKFFTKLLDYDYSAVWHHLRKLCDNKEVLKAPSVKHLKLQDIVGTPYTPTNEEYSRNMKKIFDKMAN</sequence>
<feature type="compositionally biased region" description="Basic and acidic residues" evidence="1">
    <location>
        <begin position="826"/>
        <end position="841"/>
    </location>
</feature>
<dbReference type="AlphaFoldDB" id="A0A921YT32"/>
<protein>
    <recommendedName>
        <fullName evidence="6">TELO2-interacting protein 1 homolog</fullName>
    </recommendedName>
</protein>
<reference evidence="4" key="1">
    <citation type="journal article" date="2016" name="Insect Biochem. Mol. Biol.">
        <title>Multifaceted biological insights from a draft genome sequence of the tobacco hornworm moth, Manduca sexta.</title>
        <authorList>
            <person name="Kanost M.R."/>
            <person name="Arrese E.L."/>
            <person name="Cao X."/>
            <person name="Chen Y.R."/>
            <person name="Chellapilla S."/>
            <person name="Goldsmith M.R."/>
            <person name="Grosse-Wilde E."/>
            <person name="Heckel D.G."/>
            <person name="Herndon N."/>
            <person name="Jiang H."/>
            <person name="Papanicolaou A."/>
            <person name="Qu J."/>
            <person name="Soulages J.L."/>
            <person name="Vogel H."/>
            <person name="Walters J."/>
            <person name="Waterhouse R.M."/>
            <person name="Ahn S.J."/>
            <person name="Almeida F.C."/>
            <person name="An C."/>
            <person name="Aqrawi P."/>
            <person name="Bretschneider A."/>
            <person name="Bryant W.B."/>
            <person name="Bucks S."/>
            <person name="Chao H."/>
            <person name="Chevignon G."/>
            <person name="Christen J.M."/>
            <person name="Clarke D.F."/>
            <person name="Dittmer N.T."/>
            <person name="Ferguson L.C.F."/>
            <person name="Garavelou S."/>
            <person name="Gordon K.H.J."/>
            <person name="Gunaratna R.T."/>
            <person name="Han Y."/>
            <person name="Hauser F."/>
            <person name="He Y."/>
            <person name="Heidel-Fischer H."/>
            <person name="Hirsh A."/>
            <person name="Hu Y."/>
            <person name="Jiang H."/>
            <person name="Kalra D."/>
            <person name="Klinner C."/>
            <person name="Konig C."/>
            <person name="Kovar C."/>
            <person name="Kroll A.R."/>
            <person name="Kuwar S.S."/>
            <person name="Lee S.L."/>
            <person name="Lehman R."/>
            <person name="Li K."/>
            <person name="Li Z."/>
            <person name="Liang H."/>
            <person name="Lovelace S."/>
            <person name="Lu Z."/>
            <person name="Mansfield J.H."/>
            <person name="McCulloch K.J."/>
            <person name="Mathew T."/>
            <person name="Morton B."/>
            <person name="Muzny D.M."/>
            <person name="Neunemann D."/>
            <person name="Ongeri F."/>
            <person name="Pauchet Y."/>
            <person name="Pu L.L."/>
            <person name="Pyrousis I."/>
            <person name="Rao X.J."/>
            <person name="Redding A."/>
            <person name="Roesel C."/>
            <person name="Sanchez-Gracia A."/>
            <person name="Schaack S."/>
            <person name="Shukla A."/>
            <person name="Tetreau G."/>
            <person name="Wang Y."/>
            <person name="Xiong G.H."/>
            <person name="Traut W."/>
            <person name="Walsh T.K."/>
            <person name="Worley K.C."/>
            <person name="Wu D."/>
            <person name="Wu W."/>
            <person name="Wu Y.Q."/>
            <person name="Zhang X."/>
            <person name="Zou Z."/>
            <person name="Zucker H."/>
            <person name="Briscoe A.D."/>
            <person name="Burmester T."/>
            <person name="Clem R.J."/>
            <person name="Feyereisen R."/>
            <person name="Grimmelikhuijzen C.J.P."/>
            <person name="Hamodrakas S.J."/>
            <person name="Hansson B.S."/>
            <person name="Huguet E."/>
            <person name="Jermiin L.S."/>
            <person name="Lan Q."/>
            <person name="Lehman H.K."/>
            <person name="Lorenzen M."/>
            <person name="Merzendorfer H."/>
            <person name="Michalopoulos I."/>
            <person name="Morton D.B."/>
            <person name="Muthukrishnan S."/>
            <person name="Oakeshott J.G."/>
            <person name="Palmer W."/>
            <person name="Park Y."/>
            <person name="Passarelli A.L."/>
            <person name="Rozas J."/>
            <person name="Schwartz L.M."/>
            <person name="Smith W."/>
            <person name="Southgate A."/>
            <person name="Vilcinskas A."/>
            <person name="Vogt R."/>
            <person name="Wang P."/>
            <person name="Werren J."/>
            <person name="Yu X.Q."/>
            <person name="Zhou J.J."/>
            <person name="Brown S.J."/>
            <person name="Scherer S.E."/>
            <person name="Richards S."/>
            <person name="Blissard G.W."/>
        </authorList>
    </citation>
    <scope>NUCLEOTIDE SEQUENCE</scope>
</reference>
<evidence type="ECO:0008006" key="6">
    <source>
        <dbReference type="Google" id="ProtNLM"/>
    </source>
</evidence>